<keyword evidence="2" id="KW-0614">Plasmid</keyword>
<evidence type="ECO:0000313" key="2">
    <source>
        <dbReference type="EMBL" id="UOR14103.1"/>
    </source>
</evidence>
<accession>A0ABY4HIE5</accession>
<sequence>MKLNLDHFSVFYLNFDKVFEIAMLLDNKVPTQEDQNEQKTHTTKLTARLKAMLSTIFTAEGEGSYEFSKATGLNKTVEIKTTNAVILRSLISAIKVVDGDIDKANEGQLVLINDIELSLSNEEETRQMKLVKQGVLDRFTHEDISIGELMKTIGEDHSYLITAKKNSEQYLFKIPSEVQNEFENNYTIDDLFVGNVSLIGIYKGNREIRDLKSTFSYLTQNDTSVDDEEIEESSESESGVEKDHNNEMYRYLDLLAIVQRLEF</sequence>
<dbReference type="EMBL" id="CP095076">
    <property type="protein sequence ID" value="UOR14103.1"/>
    <property type="molecule type" value="Genomic_DNA"/>
</dbReference>
<dbReference type="RefSeq" id="WP_245036207.1">
    <property type="nucleotide sequence ID" value="NZ_CP095076.1"/>
</dbReference>
<feature type="compositionally biased region" description="Acidic residues" evidence="1">
    <location>
        <begin position="224"/>
        <end position="235"/>
    </location>
</feature>
<reference evidence="2" key="1">
    <citation type="submission" date="2022-04" db="EMBL/GenBank/DDBJ databases">
        <title>Halobacillus sp. isolated from saltern.</title>
        <authorList>
            <person name="Won M."/>
            <person name="Lee C.-M."/>
            <person name="Woen H.-Y."/>
            <person name="Kwon S.-W."/>
        </authorList>
    </citation>
    <scope>NUCLEOTIDE SEQUENCE</scope>
    <source>
        <strain evidence="2">SSHM10-5</strain>
        <plasmid evidence="2">unnamed1</plasmid>
    </source>
</reference>
<organism evidence="2 3">
    <name type="scientific">Halobacillus amylolyticus</name>
    <dbReference type="NCBI Taxonomy" id="2932259"/>
    <lineage>
        <taxon>Bacteria</taxon>
        <taxon>Bacillati</taxon>
        <taxon>Bacillota</taxon>
        <taxon>Bacilli</taxon>
        <taxon>Bacillales</taxon>
        <taxon>Bacillaceae</taxon>
        <taxon>Halobacillus</taxon>
    </lineage>
</organism>
<feature type="region of interest" description="Disordered" evidence="1">
    <location>
        <begin position="222"/>
        <end position="242"/>
    </location>
</feature>
<evidence type="ECO:0000256" key="1">
    <source>
        <dbReference type="SAM" id="MobiDB-lite"/>
    </source>
</evidence>
<proteinExistence type="predicted"/>
<evidence type="ECO:0000313" key="3">
    <source>
        <dbReference type="Proteomes" id="UP000830326"/>
    </source>
</evidence>
<name>A0ABY4HIE5_9BACI</name>
<geneLocation type="plasmid" evidence="2 3">
    <name>unnamed1</name>
</geneLocation>
<protein>
    <submittedName>
        <fullName evidence="2">Uncharacterized protein</fullName>
    </submittedName>
</protein>
<dbReference type="Proteomes" id="UP000830326">
    <property type="component" value="Plasmid unnamed1"/>
</dbReference>
<keyword evidence="3" id="KW-1185">Reference proteome</keyword>
<gene>
    <name evidence="2" type="ORF">MUO15_21345</name>
</gene>